<dbReference type="Pfam" id="PF07610">
    <property type="entry name" value="DUF1573"/>
    <property type="match status" value="1"/>
</dbReference>
<gene>
    <name evidence="2" type="ORF">SAMN05216323_101736</name>
</gene>
<feature type="signal peptide" evidence="1">
    <location>
        <begin position="1"/>
        <end position="23"/>
    </location>
</feature>
<evidence type="ECO:0000313" key="2">
    <source>
        <dbReference type="EMBL" id="SDC10319.1"/>
    </source>
</evidence>
<feature type="chain" id="PRO_5011775122" description="DUF1573 domain-containing protein" evidence="1">
    <location>
        <begin position="24"/>
        <end position="135"/>
    </location>
</feature>
<dbReference type="AlphaFoldDB" id="A0A1G6IUY8"/>
<keyword evidence="3" id="KW-1185">Reference proteome</keyword>
<name>A0A1G6IUY8_9BACT</name>
<dbReference type="STRING" id="1640674.SAMN05216323_101736"/>
<sequence>MKKNLIITALVCLLGTVSVNAQVADTSKVNAATPEISFANTEHDYQTIEQGGNGTYKFTFTNTGKTPLILTNVVSSCGCTTPIWPKEPIKPSGKAEIEVGYNTNIVGPFSKSITVFSNGKTSPVVLHIKGEVKSK</sequence>
<dbReference type="PANTHER" id="PTHR37833:SF1">
    <property type="entry name" value="SIGNAL PEPTIDE PROTEIN"/>
    <property type="match status" value="1"/>
</dbReference>
<evidence type="ECO:0000256" key="1">
    <source>
        <dbReference type="SAM" id="SignalP"/>
    </source>
</evidence>
<evidence type="ECO:0008006" key="4">
    <source>
        <dbReference type="Google" id="ProtNLM"/>
    </source>
</evidence>
<reference evidence="2 3" key="1">
    <citation type="submission" date="2016-09" db="EMBL/GenBank/DDBJ databases">
        <authorList>
            <person name="Capua I."/>
            <person name="De Benedictis P."/>
            <person name="Joannis T."/>
            <person name="Lombin L.H."/>
            <person name="Cattoli G."/>
        </authorList>
    </citation>
    <scope>NUCLEOTIDE SEQUENCE [LARGE SCALE GENOMIC DNA]</scope>
    <source>
        <strain evidence="2 3">A7P-90m</strain>
    </source>
</reference>
<accession>A0A1G6IUY8</accession>
<protein>
    <recommendedName>
        <fullName evidence="4">DUF1573 domain-containing protein</fullName>
    </recommendedName>
</protein>
<dbReference type="InterPro" id="IPR011467">
    <property type="entry name" value="DUF1573"/>
</dbReference>
<dbReference type="Gene3D" id="2.60.40.10">
    <property type="entry name" value="Immunoglobulins"/>
    <property type="match status" value="1"/>
</dbReference>
<proteinExistence type="predicted"/>
<dbReference type="EMBL" id="FMYP01000017">
    <property type="protein sequence ID" value="SDC10319.1"/>
    <property type="molecule type" value="Genomic_DNA"/>
</dbReference>
<organism evidence="2 3">
    <name type="scientific">Williamwhitmania taraxaci</name>
    <dbReference type="NCBI Taxonomy" id="1640674"/>
    <lineage>
        <taxon>Bacteria</taxon>
        <taxon>Pseudomonadati</taxon>
        <taxon>Bacteroidota</taxon>
        <taxon>Bacteroidia</taxon>
        <taxon>Bacteroidales</taxon>
        <taxon>Williamwhitmaniaceae</taxon>
        <taxon>Williamwhitmania</taxon>
    </lineage>
</organism>
<keyword evidence="1" id="KW-0732">Signal</keyword>
<evidence type="ECO:0000313" key="3">
    <source>
        <dbReference type="Proteomes" id="UP000199452"/>
    </source>
</evidence>
<dbReference type="InterPro" id="IPR013783">
    <property type="entry name" value="Ig-like_fold"/>
</dbReference>
<dbReference type="Proteomes" id="UP000199452">
    <property type="component" value="Unassembled WGS sequence"/>
</dbReference>
<dbReference type="PANTHER" id="PTHR37833">
    <property type="entry name" value="LIPOPROTEIN-RELATED"/>
    <property type="match status" value="1"/>
</dbReference>
<dbReference type="RefSeq" id="WP_092437087.1">
    <property type="nucleotide sequence ID" value="NZ_FMYP01000017.1"/>
</dbReference>
<dbReference type="OrthoDB" id="826619at2"/>